<evidence type="ECO:0000256" key="2">
    <source>
        <dbReference type="ARBA" id="ARBA00022737"/>
    </source>
</evidence>
<dbReference type="Gene3D" id="1.25.40.10">
    <property type="entry name" value="Tetratricopeptide repeat domain"/>
    <property type="match status" value="3"/>
</dbReference>
<dbReference type="EMBL" id="JAPFFJ010000003">
    <property type="protein sequence ID" value="KAJ6432107.1"/>
    <property type="molecule type" value="Genomic_DNA"/>
</dbReference>
<name>A0AAD6KYQ4_9ROSI</name>
<comment type="similarity">
    <text evidence="1">Belongs to the PPR family. P subfamily.</text>
</comment>
<keyword evidence="5" id="KW-1185">Reference proteome</keyword>
<dbReference type="InterPro" id="IPR011990">
    <property type="entry name" value="TPR-like_helical_dom_sf"/>
</dbReference>
<dbReference type="PANTHER" id="PTHR47447">
    <property type="entry name" value="OS03G0856100 PROTEIN"/>
    <property type="match status" value="1"/>
</dbReference>
<reference evidence="4 5" key="1">
    <citation type="journal article" date="2023" name="Int. J. Mol. Sci.">
        <title>De Novo Assembly and Annotation of 11 Diverse Shrub Willow (Salix) Genomes Reveals Novel Gene Organization in Sex-Linked Regions.</title>
        <authorList>
            <person name="Hyden B."/>
            <person name="Feng K."/>
            <person name="Yates T.B."/>
            <person name="Jawdy S."/>
            <person name="Cereghino C."/>
            <person name="Smart L.B."/>
            <person name="Muchero W."/>
        </authorList>
    </citation>
    <scope>NUCLEOTIDE SEQUENCE [LARGE SCALE GENOMIC DNA]</scope>
    <source>
        <tissue evidence="4">Shoot tip</tissue>
    </source>
</reference>
<evidence type="ECO:0000313" key="5">
    <source>
        <dbReference type="Proteomes" id="UP001162972"/>
    </source>
</evidence>
<dbReference type="Pfam" id="PF13041">
    <property type="entry name" value="PPR_2"/>
    <property type="match status" value="2"/>
</dbReference>
<dbReference type="Pfam" id="PF13812">
    <property type="entry name" value="PPR_3"/>
    <property type="match status" value="1"/>
</dbReference>
<comment type="caution">
    <text evidence="4">The sequence shown here is derived from an EMBL/GenBank/DDBJ whole genome shotgun (WGS) entry which is preliminary data.</text>
</comment>
<dbReference type="AlphaFoldDB" id="A0AAD6KYQ4"/>
<evidence type="ECO:0008006" key="6">
    <source>
        <dbReference type="Google" id="ProtNLM"/>
    </source>
</evidence>
<proteinExistence type="inferred from homology"/>
<dbReference type="NCBIfam" id="TIGR00756">
    <property type="entry name" value="PPR"/>
    <property type="match status" value="5"/>
</dbReference>
<feature type="repeat" description="PPR" evidence="3">
    <location>
        <begin position="164"/>
        <end position="198"/>
    </location>
</feature>
<feature type="repeat" description="PPR" evidence="3">
    <location>
        <begin position="99"/>
        <end position="133"/>
    </location>
</feature>
<dbReference type="Proteomes" id="UP001162972">
    <property type="component" value="Chromosome 10"/>
</dbReference>
<organism evidence="4 5">
    <name type="scientific">Salix udensis</name>
    <dbReference type="NCBI Taxonomy" id="889485"/>
    <lineage>
        <taxon>Eukaryota</taxon>
        <taxon>Viridiplantae</taxon>
        <taxon>Streptophyta</taxon>
        <taxon>Embryophyta</taxon>
        <taxon>Tracheophyta</taxon>
        <taxon>Spermatophyta</taxon>
        <taxon>Magnoliopsida</taxon>
        <taxon>eudicotyledons</taxon>
        <taxon>Gunneridae</taxon>
        <taxon>Pentapetalae</taxon>
        <taxon>rosids</taxon>
        <taxon>fabids</taxon>
        <taxon>Malpighiales</taxon>
        <taxon>Salicaceae</taxon>
        <taxon>Saliceae</taxon>
        <taxon>Salix</taxon>
    </lineage>
</organism>
<protein>
    <recommendedName>
        <fullName evidence="6">Pentatricopeptide repeat-containing protein</fullName>
    </recommendedName>
</protein>
<dbReference type="PANTHER" id="PTHR47447:SF17">
    <property type="entry name" value="OS12G0638900 PROTEIN"/>
    <property type="match status" value="1"/>
</dbReference>
<feature type="repeat" description="PPR" evidence="3">
    <location>
        <begin position="29"/>
        <end position="63"/>
    </location>
</feature>
<evidence type="ECO:0000313" key="4">
    <source>
        <dbReference type="EMBL" id="KAJ6432107.1"/>
    </source>
</evidence>
<keyword evidence="2" id="KW-0677">Repeat</keyword>
<evidence type="ECO:0000256" key="3">
    <source>
        <dbReference type="PROSITE-ProRule" id="PRU00708"/>
    </source>
</evidence>
<gene>
    <name evidence="4" type="ORF">OIU84_019377</name>
</gene>
<evidence type="ECO:0000256" key="1">
    <source>
        <dbReference type="ARBA" id="ARBA00007626"/>
    </source>
</evidence>
<dbReference type="PROSITE" id="PS51375">
    <property type="entry name" value="PPR"/>
    <property type="match status" value="3"/>
</dbReference>
<dbReference type="InterPro" id="IPR002885">
    <property type="entry name" value="PPR_rpt"/>
</dbReference>
<sequence>MIKRLGYERDIDGIQYLLQLMKLEGISCNEDLFVIVINAYRRVGLAEQALKTFYRIGEFGCKPSVKIYNHVLDALLSENKFQMITGIYNNMKRDGIELNVYTYNMLLKALCKNNRVDAARKLLAEMSYKGCIPDAVSYTTVVSSMCRLGKVEEARELSMRIKSFVPVYNALINGFCREHKMEEVFELFNEMAVEGIDPNVITYSTVINTLSVMGEC</sequence>
<accession>A0AAD6KYQ4</accession>